<keyword evidence="1" id="KW-0808">Transferase</keyword>
<evidence type="ECO:0000313" key="1">
    <source>
        <dbReference type="EMBL" id="CAC5395833.1"/>
    </source>
</evidence>
<keyword evidence="2" id="KW-1185">Reference proteome</keyword>
<dbReference type="OrthoDB" id="6048020at2759"/>
<dbReference type="EC" id="2.8.1.10" evidence="1"/>
<protein>
    <submittedName>
        <fullName evidence="1">ThiG</fullName>
        <ecNumber evidence="1">2.8.1.10</ecNumber>
    </submittedName>
</protein>
<dbReference type="GO" id="GO:1990107">
    <property type="term" value="F:thiazole synthase activity"/>
    <property type="evidence" value="ECO:0007669"/>
    <property type="project" value="UniProtKB-EC"/>
</dbReference>
<accession>A0A6J8CH84</accession>
<dbReference type="Proteomes" id="UP000507470">
    <property type="component" value="Unassembled WGS sequence"/>
</dbReference>
<organism evidence="1 2">
    <name type="scientific">Mytilus coruscus</name>
    <name type="common">Sea mussel</name>
    <dbReference type="NCBI Taxonomy" id="42192"/>
    <lineage>
        <taxon>Eukaryota</taxon>
        <taxon>Metazoa</taxon>
        <taxon>Spiralia</taxon>
        <taxon>Lophotrochozoa</taxon>
        <taxon>Mollusca</taxon>
        <taxon>Bivalvia</taxon>
        <taxon>Autobranchia</taxon>
        <taxon>Pteriomorphia</taxon>
        <taxon>Mytilida</taxon>
        <taxon>Mytiloidea</taxon>
        <taxon>Mytilidae</taxon>
        <taxon>Mytilinae</taxon>
        <taxon>Mytilus</taxon>
    </lineage>
</organism>
<dbReference type="EMBL" id="CACVKT020005580">
    <property type="protein sequence ID" value="CAC5395833.1"/>
    <property type="molecule type" value="Genomic_DNA"/>
</dbReference>
<reference evidence="1 2" key="1">
    <citation type="submission" date="2020-06" db="EMBL/GenBank/DDBJ databases">
        <authorList>
            <person name="Li R."/>
            <person name="Bekaert M."/>
        </authorList>
    </citation>
    <scope>NUCLEOTIDE SEQUENCE [LARGE SCALE GENOMIC DNA]</scope>
    <source>
        <strain evidence="2">wild</strain>
    </source>
</reference>
<gene>
    <name evidence="1" type="ORF">MCOR_30460</name>
</gene>
<name>A0A6J8CH84_MYTCO</name>
<sequence length="803" mass="91237">MNFQPDIDGIVVELTSFAGIIFPLTHISILRNDFNSLERMYPKLKKHLDLRHYSEQTLSVLAQCKGTEISIEGPWHICLGVVPLPGTVFQQIRMLNVTKVTYDYIKSVETTLKSKAAAAAQAGRARNTLMKVDLNSVKHWTVMPDECMDVLNLLQVAVDEKTTVHVGVTISSNDLQILWARHGIQQVTGDRGTLYSCYTFSDIVNFQSNTDGRNIDVSADVLNVCTIPNQVHFVQFYGDIPHRRPRLNVYHPVTGIIVCGDVVNKTTREAIERGVGPYIFSFDQNVNLLRDLRCRMEFVVAVPPVPHVITPDMYVSLPNIERLLQKYDLLVPYVNADDSLLSALRSVGTQMVERLRNLYDEYRLTGDSTATWEAYTLELCLEKMLWGRPASPSSNEQAVTIGPGAVSLMNCRTGQFGFLALEPWIYRDRPPPLKIWLKSKTAISKVETFYGFHNFLDSTCEMLGKQFIKKFLEDSFVSQSVLPGSYNDFFQHLQGQPNSPYKGFSIGNMSREDIAMRLTEMGSPRASKVCIRIIEFITLADLQLQDVILSGIIENQLVRFPVIQTWDTAGNKTFKLIPNKFVALCSPDASDKEGEAERLTTAIIQELELRQLTYARKFNYLRGTAFSWIIPVMDKLNKRKKRLNARQLLDTLTFLSCVALIQQKWFVNFQHLEPMLSTLPVNQFTMQMLEILGNIDLSFVGKLQIRRLHKSIPFQLPQATATATIAEKPEVDIPKPTEESEDVNQIQDVVEDYGENTQCQDVEKPPTTHLPMAVNTFWTAPELEILHAFNTKEYRKSTFKQLF</sequence>
<proteinExistence type="predicted"/>
<evidence type="ECO:0000313" key="2">
    <source>
        <dbReference type="Proteomes" id="UP000507470"/>
    </source>
</evidence>
<dbReference type="AlphaFoldDB" id="A0A6J8CH84"/>